<evidence type="ECO:0000313" key="2">
    <source>
        <dbReference type="Proteomes" id="UP000276864"/>
    </source>
</evidence>
<organism evidence="1 2">
    <name type="scientific">Hortaea werneckii</name>
    <name type="common">Black yeast</name>
    <name type="synonym">Cladosporium werneckii</name>
    <dbReference type="NCBI Taxonomy" id="91943"/>
    <lineage>
        <taxon>Eukaryota</taxon>
        <taxon>Fungi</taxon>
        <taxon>Dikarya</taxon>
        <taxon>Ascomycota</taxon>
        <taxon>Pezizomycotina</taxon>
        <taxon>Dothideomycetes</taxon>
        <taxon>Dothideomycetidae</taxon>
        <taxon>Mycosphaerellales</taxon>
        <taxon>Teratosphaeriaceae</taxon>
        <taxon>Hortaea</taxon>
    </lineage>
</organism>
<evidence type="ECO:0000313" key="1">
    <source>
        <dbReference type="EMBL" id="RMY27485.1"/>
    </source>
</evidence>
<name>A0A3M7AIR9_HORWE</name>
<protein>
    <submittedName>
        <fullName evidence="1">Uncharacterized protein</fullName>
    </submittedName>
</protein>
<dbReference type="PANTHER" id="PTHR39401">
    <property type="entry name" value="SNOAL-LIKE DOMAIN-CONTAINING PROTEIN"/>
    <property type="match status" value="1"/>
</dbReference>
<reference evidence="1 2" key="1">
    <citation type="journal article" date="2018" name="BMC Genomics">
        <title>Genomic evidence for intraspecific hybridization in a clonal and extremely halotolerant yeast.</title>
        <authorList>
            <person name="Gostincar C."/>
            <person name="Stajich J.E."/>
            <person name="Zupancic J."/>
            <person name="Zalar P."/>
            <person name="Gunde-Cimerman N."/>
        </authorList>
    </citation>
    <scope>NUCLEOTIDE SEQUENCE [LARGE SCALE GENOMIC DNA]</scope>
    <source>
        <strain evidence="1 2">EXF-6651</strain>
    </source>
</reference>
<dbReference type="AlphaFoldDB" id="A0A3M7AIR9"/>
<dbReference type="PANTHER" id="PTHR39401:SF1">
    <property type="entry name" value="SNOAL-LIKE DOMAIN-CONTAINING PROTEIN"/>
    <property type="match status" value="1"/>
</dbReference>
<proteinExistence type="predicted"/>
<dbReference type="Proteomes" id="UP000276864">
    <property type="component" value="Unassembled WGS sequence"/>
</dbReference>
<comment type="caution">
    <text evidence="1">The sequence shown here is derived from an EMBL/GenBank/DDBJ whole genome shotgun (WGS) entry which is preliminary data.</text>
</comment>
<dbReference type="EMBL" id="QWIM01001247">
    <property type="protein sequence ID" value="RMY27485.1"/>
    <property type="molecule type" value="Genomic_DNA"/>
</dbReference>
<gene>
    <name evidence="1" type="ORF">D0866_10115</name>
</gene>
<sequence>MARLFQEHLPVMSQYQAQVPNGDLVKPEIHKYFESFYTISDTPDIHQKYSEQFTQNAKLIMASKEAQGRNGKANLDFQRQRNIGLIRIGMWEKVAKRSHKPVKIFPFGAGSDEVMLFGTVDYELKDGKKASVDWAARAHFAQEDGALKMDFYQVYLLQDTAAMSKAK</sequence>
<dbReference type="VEuPathDB" id="FungiDB:BTJ68_05315"/>
<accession>A0A3M7AIR9</accession>